<dbReference type="EMBL" id="QUAJ01000043">
    <property type="protein sequence ID" value="REI39480.1"/>
    <property type="molecule type" value="Genomic_DNA"/>
</dbReference>
<sequence>MAKRWDERISDYKNALERLNEAIEESKTINSSTIRDGVIQRFEFTLELSWKVMKYFLNSEGLTEAKAPKSTIRAGFNNEVIKNAKLWIDMIEDRNLTTHTYSQSTSDEIYEKIIHSYYKELKVFYLNMKDKEVE</sequence>
<gene>
    <name evidence="2" type="ORF">DYH56_14700</name>
</gene>
<dbReference type="RefSeq" id="WP_114643624.1">
    <property type="nucleotide sequence ID" value="NZ_JAACIO010000041.1"/>
</dbReference>
<keyword evidence="1" id="KW-0175">Coiled coil</keyword>
<dbReference type="InterPro" id="IPR010235">
    <property type="entry name" value="HepT"/>
</dbReference>
<dbReference type="Proteomes" id="UP000263486">
    <property type="component" value="Unassembled WGS sequence"/>
</dbReference>
<dbReference type="NCBIfam" id="TIGR01987">
    <property type="entry name" value="HI0074"/>
    <property type="match status" value="1"/>
</dbReference>
<accession>A0ABX9KD84</accession>
<feature type="coiled-coil region" evidence="1">
    <location>
        <begin position="2"/>
        <end position="29"/>
    </location>
</feature>
<proteinExistence type="predicted"/>
<name>A0ABX9KD84_9FUSO</name>
<evidence type="ECO:0000313" key="3">
    <source>
        <dbReference type="Proteomes" id="UP000263486"/>
    </source>
</evidence>
<evidence type="ECO:0000313" key="2">
    <source>
        <dbReference type="EMBL" id="REI39480.1"/>
    </source>
</evidence>
<comment type="caution">
    <text evidence="2">The sequence shown here is derived from an EMBL/GenBank/DDBJ whole genome shotgun (WGS) entry which is preliminary data.</text>
</comment>
<keyword evidence="3" id="KW-1185">Reference proteome</keyword>
<reference evidence="2 3" key="1">
    <citation type="submission" date="2018-08" db="EMBL/GenBank/DDBJ databases">
        <title>Draft genome sequence of Psychrilyobacter sp. strain SD5 isolated from Black Sea water.</title>
        <authorList>
            <person name="Yadav S."/>
            <person name="Villanueva L."/>
            <person name="Damste J.S.S."/>
        </authorList>
    </citation>
    <scope>NUCLEOTIDE SEQUENCE [LARGE SCALE GENOMIC DNA]</scope>
    <source>
        <strain evidence="2 3">SD5</strain>
    </source>
</reference>
<protein>
    <submittedName>
        <fullName evidence="2">Nucleotidyltransferase</fullName>
    </submittedName>
</protein>
<dbReference type="Gene3D" id="1.20.120.330">
    <property type="entry name" value="Nucleotidyltransferases domain 2"/>
    <property type="match status" value="1"/>
</dbReference>
<evidence type="ECO:0000256" key="1">
    <source>
        <dbReference type="SAM" id="Coils"/>
    </source>
</evidence>
<organism evidence="2 3">
    <name type="scientific">Psychrilyobacter piezotolerans</name>
    <dbReference type="NCBI Taxonomy" id="2293438"/>
    <lineage>
        <taxon>Bacteria</taxon>
        <taxon>Fusobacteriati</taxon>
        <taxon>Fusobacteriota</taxon>
        <taxon>Fusobacteriia</taxon>
        <taxon>Fusobacteriales</taxon>
        <taxon>Fusobacteriaceae</taxon>
        <taxon>Psychrilyobacter</taxon>
    </lineage>
</organism>
<dbReference type="SUPFAM" id="SSF81593">
    <property type="entry name" value="Nucleotidyltransferase substrate binding subunit/domain"/>
    <property type="match status" value="1"/>
</dbReference>
<dbReference type="Pfam" id="PF08780">
    <property type="entry name" value="NTase_sub_bind"/>
    <property type="match status" value="1"/>
</dbReference>